<accession>A0A6L2ZX76</accession>
<evidence type="ECO:0000313" key="2">
    <source>
        <dbReference type="Proteomes" id="UP000504756"/>
    </source>
</evidence>
<organism evidence="1 2">
    <name type="scientific">Lactococcus garvieae</name>
    <dbReference type="NCBI Taxonomy" id="1363"/>
    <lineage>
        <taxon>Bacteria</taxon>
        <taxon>Bacillati</taxon>
        <taxon>Bacillota</taxon>
        <taxon>Bacilli</taxon>
        <taxon>Lactobacillales</taxon>
        <taxon>Streptococcaceae</taxon>
        <taxon>Lactococcus</taxon>
    </lineage>
</organism>
<dbReference type="EMBL" id="BLXU01000009">
    <property type="protein sequence ID" value="GFO52295.1"/>
    <property type="molecule type" value="Genomic_DNA"/>
</dbReference>
<proteinExistence type="predicted"/>
<dbReference type="Proteomes" id="UP000504756">
    <property type="component" value="Unassembled WGS sequence"/>
</dbReference>
<dbReference type="AlphaFoldDB" id="A0A6L2ZX76"/>
<evidence type="ECO:0000313" key="1">
    <source>
        <dbReference type="EMBL" id="GFO52295.1"/>
    </source>
</evidence>
<sequence length="73" mass="8662">MKKLIQAFYRKFPHKHDFTDISEYGSVYPTCTKCGIVWFGNAPDLFPKRSNDEVEEELVDFITKLFNNKKKEK</sequence>
<name>A0A6L2ZX76_9LACT</name>
<protein>
    <submittedName>
        <fullName evidence="1">Uncharacterized protein</fullName>
    </submittedName>
</protein>
<gene>
    <name evidence="1" type="ORF">ikelab_15700</name>
</gene>
<dbReference type="RefSeq" id="WP_176490501.1">
    <property type="nucleotide sequence ID" value="NZ_BLXU01000009.1"/>
</dbReference>
<comment type="caution">
    <text evidence="1">The sequence shown here is derived from an EMBL/GenBank/DDBJ whole genome shotgun (WGS) entry which is preliminary data.</text>
</comment>
<reference evidence="1 2" key="1">
    <citation type="submission" date="2020-06" db="EMBL/GenBank/DDBJ databases">
        <title>Draft genome sequence of Lactic acid bacteria from Okinawan-style tofu.</title>
        <authorList>
            <person name="Takara I."/>
            <person name="Ikematsu S."/>
        </authorList>
    </citation>
    <scope>NUCLEOTIDE SEQUENCE [LARGE SCALE GENOMIC DNA]</scope>
    <source>
        <strain evidence="2">lg38</strain>
    </source>
</reference>